<evidence type="ECO:0000256" key="6">
    <source>
        <dbReference type="ARBA" id="ARBA00022806"/>
    </source>
</evidence>
<comment type="subcellular location">
    <subcellularLocation>
        <location evidence="1">Cytoplasm</location>
    </subcellularLocation>
</comment>
<keyword evidence="10" id="KW-0378">Hydrolase</keyword>
<keyword evidence="4" id="KW-0677">Repeat</keyword>
<gene>
    <name evidence="10" type="ORF">QBC35DRAFT_479319</name>
</gene>
<feature type="domain" description="RZ-type" evidence="9">
    <location>
        <begin position="1187"/>
        <end position="1261"/>
    </location>
</feature>
<dbReference type="InterPro" id="IPR047187">
    <property type="entry name" value="SF1_C_Upf1"/>
</dbReference>
<evidence type="ECO:0000256" key="7">
    <source>
        <dbReference type="ARBA" id="ARBA00022833"/>
    </source>
</evidence>
<keyword evidence="5" id="KW-0863">Zinc-finger</keyword>
<name>A0AAN6WL65_9PEZI</name>
<dbReference type="InterPro" id="IPR041679">
    <property type="entry name" value="DNA2/NAM7-like_C"/>
</dbReference>
<dbReference type="GO" id="GO:0004386">
    <property type="term" value="F:helicase activity"/>
    <property type="evidence" value="ECO:0007669"/>
    <property type="project" value="InterPro"/>
</dbReference>
<evidence type="ECO:0000256" key="2">
    <source>
        <dbReference type="ARBA" id="ARBA00022490"/>
    </source>
</evidence>
<evidence type="ECO:0000313" key="10">
    <source>
        <dbReference type="EMBL" id="KAK4182162.1"/>
    </source>
</evidence>
<dbReference type="Proteomes" id="UP001302126">
    <property type="component" value="Unassembled WGS sequence"/>
</dbReference>
<evidence type="ECO:0000259" key="9">
    <source>
        <dbReference type="PROSITE" id="PS51981"/>
    </source>
</evidence>
<accession>A0AAN6WL65</accession>
<dbReference type="EMBL" id="MU864733">
    <property type="protein sequence ID" value="KAK4182162.1"/>
    <property type="molecule type" value="Genomic_DNA"/>
</dbReference>
<evidence type="ECO:0000313" key="11">
    <source>
        <dbReference type="Proteomes" id="UP001302126"/>
    </source>
</evidence>
<dbReference type="PANTHER" id="PTHR10887">
    <property type="entry name" value="DNA2/NAM7 HELICASE FAMILY"/>
    <property type="match status" value="1"/>
</dbReference>
<reference evidence="10" key="2">
    <citation type="submission" date="2023-05" db="EMBL/GenBank/DDBJ databases">
        <authorList>
            <consortium name="Lawrence Berkeley National Laboratory"/>
            <person name="Steindorff A."/>
            <person name="Hensen N."/>
            <person name="Bonometti L."/>
            <person name="Westerberg I."/>
            <person name="Brannstrom I.O."/>
            <person name="Guillou S."/>
            <person name="Cros-Aarteil S."/>
            <person name="Calhoun S."/>
            <person name="Haridas S."/>
            <person name="Kuo A."/>
            <person name="Mondo S."/>
            <person name="Pangilinan J."/>
            <person name="Riley R."/>
            <person name="Labutti K."/>
            <person name="Andreopoulos B."/>
            <person name="Lipzen A."/>
            <person name="Chen C."/>
            <person name="Yanf M."/>
            <person name="Daum C."/>
            <person name="Ng V."/>
            <person name="Clum A."/>
            <person name="Ohm R."/>
            <person name="Martin F."/>
            <person name="Silar P."/>
            <person name="Natvig D."/>
            <person name="Lalanne C."/>
            <person name="Gautier V."/>
            <person name="Ament-Velasquez S.L."/>
            <person name="Kruys A."/>
            <person name="Hutchinson M.I."/>
            <person name="Powell A.J."/>
            <person name="Barry K."/>
            <person name="Miller A.N."/>
            <person name="Grigoriev I.V."/>
            <person name="Debuchy R."/>
            <person name="Gladieux P."/>
            <person name="Thoren M.H."/>
            <person name="Johannesson H."/>
        </authorList>
    </citation>
    <scope>NUCLEOTIDE SEQUENCE</scope>
    <source>
        <strain evidence="10">PSN309</strain>
    </source>
</reference>
<sequence>MHVTRDGHRPLKIDPSSPSEVDIQALEKSTGLDRGQCYGLVAALTREYAMIQGPPGTGKSHVGVQFVRVLLDHKVKASLGPIIVISCYTNHALDQFLKHLKAIGIDKIIRIGGQSRDEELAGNNLRVVSRWETSTRLEGRVLAEKYQERESCFRYSEAIMSTLHSTRKDYLSPNSLLPFLTQYHPRIAAQFKLKDEEGFLLVGKSPIEVWLGGFEYEQGPHNDRASRSIEELRLAAETNVYEIAPRQRRTLAEAWHSEMAEEMSGQLFEFLDQARACQQRIKGVHSDVDRRTLLKADVVGVTTSGLARNIETLRGIRSKVIICEEAGEVKEPDILSALMPGVEHFIQIGDHRQLRPQIQNYLKFSLETRIGQAYQLDRSQFERRAVGEPGLGPLPVAQLNVQRRMRPEISNLIRSVYPGLKDHPSVHNYPDVVGMRHNLFWLDHDQPEESGSDGAPVRSHSNHWEVSMSVALVRHLVRQGEYSPEDIALLTPYTGQLQNLKAALSKDFEVFLSDRDLETLALEGIDMRTSTTANRVEANNNISKVGFLRTENRINVLLSRAKHGMYLIGNTKTYLHIPMWADVFRQLDDVKAVGQAFELSCPRHPDTPIHCENPADFIRLSPKGGCALICDQRLEPCGHRCPAPCHSKALHDAFSCLQPCPRFRDTCQHPCQKLCGETCGPCHVQMRDFLLPCGHKLEQIECYRTLNLATVHCHRPVKKTVRDCEHTVTVDCSTNVADEGFRCPTKCDHTFPCGHGCVGTCGKCRKVGDGGVVSYAHQECRKVCKRAFRTCTHTCSKTCHEGRDCGLCERQCEEARVDLLEFKPYSEIDLSDSPIVVLTCGHFFTGETLDGMIGMNDVYSTGKAGEYYGLQDLSGAFSGRIPACPDCRVPIQQYSTRRYNRVVNKAVIDETVKRFLVHGRQRLQNFQKRFNESEKALVSSRDKLKAAVAVAVPNRYTDLANLHNETGELKKDMTAEHQPTKKLFDAILTFERNRKKGKEKGKGKDTLEQVMGDLSIEGPSELPQPVYNQQVTLEAGLLQLKVKEAILRDKFTLFAQLNNGQILSLAEHSAKQVIPFLVTCKTLVTQSSEAKLPRLAIQATLLFAQMTQLESWFRYKCPSPKDGIEITPAMVSMTGRRNATIQNRQEAAKKLLEEALALCDSFDGGVDFRSEVEQTLRLFEGPRYEEVTPEEIAAIKSAMIRGRGGIATHSGHWYNCENGHPFAIGECGMPMEEARCPDCDARIGGQHHRMVGGVSRATDME</sequence>
<dbReference type="CDD" id="cd18808">
    <property type="entry name" value="SF1_C_Upf1"/>
    <property type="match status" value="1"/>
</dbReference>
<dbReference type="InterPro" id="IPR000967">
    <property type="entry name" value="Znf_NFX1"/>
</dbReference>
<keyword evidence="11" id="KW-1185">Reference proteome</keyword>
<keyword evidence="6" id="KW-0067">ATP-binding</keyword>
<keyword evidence="8" id="KW-0391">Immunity</keyword>
<evidence type="ECO:0000256" key="3">
    <source>
        <dbReference type="ARBA" id="ARBA00022723"/>
    </source>
</evidence>
<dbReference type="InterPro" id="IPR045055">
    <property type="entry name" value="DNA2/NAM7-like"/>
</dbReference>
<dbReference type="GO" id="GO:0005737">
    <property type="term" value="C:cytoplasm"/>
    <property type="evidence" value="ECO:0007669"/>
    <property type="project" value="UniProtKB-SubCell"/>
</dbReference>
<keyword evidence="7" id="KW-0862">Zinc</keyword>
<dbReference type="GO" id="GO:0031380">
    <property type="term" value="C:nuclear RNA-directed RNA polymerase complex"/>
    <property type="evidence" value="ECO:0007669"/>
    <property type="project" value="TreeGrafter"/>
</dbReference>
<dbReference type="SMART" id="SM00438">
    <property type="entry name" value="ZnF_NFX"/>
    <property type="match status" value="2"/>
</dbReference>
<keyword evidence="6" id="KW-0547">Nucleotide-binding</keyword>
<keyword evidence="2" id="KW-0963">Cytoplasm</keyword>
<dbReference type="PROSITE" id="PS51981">
    <property type="entry name" value="ZF_RZ"/>
    <property type="match status" value="1"/>
</dbReference>
<comment type="caution">
    <text evidence="10">The sequence shown here is derived from an EMBL/GenBank/DDBJ whole genome shotgun (WGS) entry which is preliminary data.</text>
</comment>
<dbReference type="GO" id="GO:0016787">
    <property type="term" value="F:hydrolase activity"/>
    <property type="evidence" value="ECO:0007669"/>
    <property type="project" value="UniProtKB-KW"/>
</dbReference>
<proteinExistence type="predicted"/>
<dbReference type="Pfam" id="PF20173">
    <property type="entry name" value="ZnF_RZ-type"/>
    <property type="match status" value="1"/>
</dbReference>
<keyword evidence="6" id="KW-0347">Helicase</keyword>
<organism evidence="10 11">
    <name type="scientific">Podospora australis</name>
    <dbReference type="NCBI Taxonomy" id="1536484"/>
    <lineage>
        <taxon>Eukaryota</taxon>
        <taxon>Fungi</taxon>
        <taxon>Dikarya</taxon>
        <taxon>Ascomycota</taxon>
        <taxon>Pezizomycotina</taxon>
        <taxon>Sordariomycetes</taxon>
        <taxon>Sordariomycetidae</taxon>
        <taxon>Sordariales</taxon>
        <taxon>Podosporaceae</taxon>
        <taxon>Podospora</taxon>
    </lineage>
</organism>
<dbReference type="AlphaFoldDB" id="A0AAN6WL65"/>
<dbReference type="Pfam" id="PF13086">
    <property type="entry name" value="AAA_11"/>
    <property type="match status" value="1"/>
</dbReference>
<dbReference type="SUPFAM" id="SSF52540">
    <property type="entry name" value="P-loop containing nucleoside triphosphate hydrolases"/>
    <property type="match status" value="1"/>
</dbReference>
<reference evidence="10" key="1">
    <citation type="journal article" date="2023" name="Mol. Phylogenet. Evol.">
        <title>Genome-scale phylogeny and comparative genomics of the fungal order Sordariales.</title>
        <authorList>
            <person name="Hensen N."/>
            <person name="Bonometti L."/>
            <person name="Westerberg I."/>
            <person name="Brannstrom I.O."/>
            <person name="Guillou S."/>
            <person name="Cros-Aarteil S."/>
            <person name="Calhoun S."/>
            <person name="Haridas S."/>
            <person name="Kuo A."/>
            <person name="Mondo S."/>
            <person name="Pangilinan J."/>
            <person name="Riley R."/>
            <person name="LaButti K."/>
            <person name="Andreopoulos B."/>
            <person name="Lipzen A."/>
            <person name="Chen C."/>
            <person name="Yan M."/>
            <person name="Daum C."/>
            <person name="Ng V."/>
            <person name="Clum A."/>
            <person name="Steindorff A."/>
            <person name="Ohm R.A."/>
            <person name="Martin F."/>
            <person name="Silar P."/>
            <person name="Natvig D.O."/>
            <person name="Lalanne C."/>
            <person name="Gautier V."/>
            <person name="Ament-Velasquez S.L."/>
            <person name="Kruys A."/>
            <person name="Hutchinson M.I."/>
            <person name="Powell A.J."/>
            <person name="Barry K."/>
            <person name="Miller A.N."/>
            <person name="Grigoriev I.V."/>
            <person name="Debuchy R."/>
            <person name="Gladieux P."/>
            <person name="Hiltunen Thoren M."/>
            <person name="Johannesson H."/>
        </authorList>
    </citation>
    <scope>NUCLEOTIDE SEQUENCE</scope>
    <source>
        <strain evidence="10">PSN309</strain>
    </source>
</reference>
<dbReference type="InterPro" id="IPR041677">
    <property type="entry name" value="DNA2/NAM7_AAA_11"/>
</dbReference>
<dbReference type="InterPro" id="IPR027417">
    <property type="entry name" value="P-loop_NTPase"/>
</dbReference>
<dbReference type="InterPro" id="IPR046439">
    <property type="entry name" value="ZF_RZ_dom"/>
</dbReference>
<dbReference type="PANTHER" id="PTHR10887:SF445">
    <property type="entry name" value="NFX1-TYPE ZINC FINGER-CONTAINING PROTEIN 1"/>
    <property type="match status" value="1"/>
</dbReference>
<dbReference type="GO" id="GO:0008270">
    <property type="term" value="F:zinc ion binding"/>
    <property type="evidence" value="ECO:0007669"/>
    <property type="project" value="UniProtKB-KW"/>
</dbReference>
<keyword evidence="3" id="KW-0479">Metal-binding</keyword>
<protein>
    <submittedName>
        <fullName evidence="10">P-loop containing nucleoside triphosphate hydrolase protein</fullName>
    </submittedName>
</protein>
<evidence type="ECO:0000256" key="1">
    <source>
        <dbReference type="ARBA" id="ARBA00004496"/>
    </source>
</evidence>
<dbReference type="Gene3D" id="3.40.50.300">
    <property type="entry name" value="P-loop containing nucleotide triphosphate hydrolases"/>
    <property type="match status" value="2"/>
</dbReference>
<dbReference type="GO" id="GO:0031048">
    <property type="term" value="P:regulatory ncRNA-mediated heterochromatin formation"/>
    <property type="evidence" value="ECO:0007669"/>
    <property type="project" value="TreeGrafter"/>
</dbReference>
<evidence type="ECO:0000256" key="5">
    <source>
        <dbReference type="ARBA" id="ARBA00022771"/>
    </source>
</evidence>
<evidence type="ECO:0000256" key="4">
    <source>
        <dbReference type="ARBA" id="ARBA00022737"/>
    </source>
</evidence>
<dbReference type="Pfam" id="PF13087">
    <property type="entry name" value="AAA_12"/>
    <property type="match status" value="1"/>
</dbReference>
<dbReference type="GO" id="GO:0002376">
    <property type="term" value="P:immune system process"/>
    <property type="evidence" value="ECO:0007669"/>
    <property type="project" value="UniProtKB-KW"/>
</dbReference>
<evidence type="ECO:0000256" key="8">
    <source>
        <dbReference type="ARBA" id="ARBA00022859"/>
    </source>
</evidence>